<dbReference type="PROSITE" id="PS50943">
    <property type="entry name" value="HTH_CROC1"/>
    <property type="match status" value="1"/>
</dbReference>
<protein>
    <submittedName>
        <fullName evidence="3">Helix-turn-helix domain-containing protein</fullName>
    </submittedName>
</protein>
<proteinExistence type="predicted"/>
<dbReference type="Gene3D" id="1.10.260.40">
    <property type="entry name" value="lambda repressor-like DNA-binding domains"/>
    <property type="match status" value="1"/>
</dbReference>
<accession>A0ABW7EIX3</accession>
<dbReference type="EMBL" id="JBIGHY010000001">
    <property type="protein sequence ID" value="MFG6412713.1"/>
    <property type="molecule type" value="Genomic_DNA"/>
</dbReference>
<evidence type="ECO:0000313" key="3">
    <source>
        <dbReference type="EMBL" id="MFG6412713.1"/>
    </source>
</evidence>
<keyword evidence="1" id="KW-0238">DNA-binding</keyword>
<evidence type="ECO:0000259" key="2">
    <source>
        <dbReference type="PROSITE" id="PS50943"/>
    </source>
</evidence>
<evidence type="ECO:0000313" key="4">
    <source>
        <dbReference type="Proteomes" id="UP001606300"/>
    </source>
</evidence>
<dbReference type="InterPro" id="IPR001387">
    <property type="entry name" value="Cro/C1-type_HTH"/>
</dbReference>
<dbReference type="PANTHER" id="PTHR46797:SF1">
    <property type="entry name" value="METHYLPHOSPHONATE SYNTHASE"/>
    <property type="match status" value="1"/>
</dbReference>
<dbReference type="RefSeq" id="WP_394469298.1">
    <property type="nucleotide sequence ID" value="NZ_JBIGHY010000001.1"/>
</dbReference>
<dbReference type="PANTHER" id="PTHR46797">
    <property type="entry name" value="HTH-TYPE TRANSCRIPTIONAL REGULATOR"/>
    <property type="match status" value="1"/>
</dbReference>
<dbReference type="InterPro" id="IPR010982">
    <property type="entry name" value="Lambda_DNA-bd_dom_sf"/>
</dbReference>
<name>A0ABW7EIX3_9BURK</name>
<dbReference type="CDD" id="cd00093">
    <property type="entry name" value="HTH_XRE"/>
    <property type="match status" value="1"/>
</dbReference>
<feature type="domain" description="HTH cro/C1-type" evidence="2">
    <location>
        <begin position="17"/>
        <end position="71"/>
    </location>
</feature>
<gene>
    <name evidence="3" type="ORF">ACG02S_02255</name>
</gene>
<sequence length="86" mass="9561">MRRSTNPVLLKALGAALKERRNELGLTQEDVAGAAGIDRPYVTLIESARKQPTISVLWRLAVALDLTPSEFAGRIERFHQNFSSLQ</sequence>
<dbReference type="Proteomes" id="UP001606300">
    <property type="component" value="Unassembled WGS sequence"/>
</dbReference>
<reference evidence="3 4" key="1">
    <citation type="submission" date="2024-09" db="EMBL/GenBank/DDBJ databases">
        <title>Novel species of the genus Pelomonas and Roseateles isolated from streams.</title>
        <authorList>
            <person name="Lu H."/>
        </authorList>
    </citation>
    <scope>NUCLEOTIDE SEQUENCE [LARGE SCALE GENOMIC DNA]</scope>
    <source>
        <strain evidence="3 4">DC23W</strain>
    </source>
</reference>
<dbReference type="SMART" id="SM00530">
    <property type="entry name" value="HTH_XRE"/>
    <property type="match status" value="1"/>
</dbReference>
<keyword evidence="4" id="KW-1185">Reference proteome</keyword>
<dbReference type="SUPFAM" id="SSF47413">
    <property type="entry name" value="lambda repressor-like DNA-binding domains"/>
    <property type="match status" value="1"/>
</dbReference>
<dbReference type="Pfam" id="PF01381">
    <property type="entry name" value="HTH_3"/>
    <property type="match status" value="1"/>
</dbReference>
<organism evidence="3 4">
    <name type="scientific">Pelomonas dachongensis</name>
    <dbReference type="NCBI Taxonomy" id="3299029"/>
    <lineage>
        <taxon>Bacteria</taxon>
        <taxon>Pseudomonadati</taxon>
        <taxon>Pseudomonadota</taxon>
        <taxon>Betaproteobacteria</taxon>
        <taxon>Burkholderiales</taxon>
        <taxon>Sphaerotilaceae</taxon>
        <taxon>Roseateles</taxon>
    </lineage>
</organism>
<comment type="caution">
    <text evidence="3">The sequence shown here is derived from an EMBL/GenBank/DDBJ whole genome shotgun (WGS) entry which is preliminary data.</text>
</comment>
<evidence type="ECO:0000256" key="1">
    <source>
        <dbReference type="ARBA" id="ARBA00023125"/>
    </source>
</evidence>
<dbReference type="InterPro" id="IPR050807">
    <property type="entry name" value="TransReg_Diox_bact_type"/>
</dbReference>